<name>A0AAN9PIK2_CLITE</name>
<evidence type="ECO:0000313" key="1">
    <source>
        <dbReference type="EMBL" id="KAK7300725.1"/>
    </source>
</evidence>
<evidence type="ECO:0000313" key="2">
    <source>
        <dbReference type="Proteomes" id="UP001359559"/>
    </source>
</evidence>
<comment type="caution">
    <text evidence="1">The sequence shown here is derived from an EMBL/GenBank/DDBJ whole genome shotgun (WGS) entry which is preliminary data.</text>
</comment>
<protein>
    <submittedName>
        <fullName evidence="1">Uncharacterized protein</fullName>
    </submittedName>
</protein>
<dbReference type="AlphaFoldDB" id="A0AAN9PIK2"/>
<reference evidence="1 2" key="1">
    <citation type="submission" date="2024-01" db="EMBL/GenBank/DDBJ databases">
        <title>The genomes of 5 underutilized Papilionoideae crops provide insights into root nodulation and disease resistance.</title>
        <authorList>
            <person name="Yuan L."/>
        </authorList>
    </citation>
    <scope>NUCLEOTIDE SEQUENCE [LARGE SCALE GENOMIC DNA]</scope>
    <source>
        <strain evidence="1">LY-2023</strain>
        <tissue evidence="1">Leaf</tissue>
    </source>
</reference>
<dbReference type="EMBL" id="JAYKXN010000003">
    <property type="protein sequence ID" value="KAK7300725.1"/>
    <property type="molecule type" value="Genomic_DNA"/>
</dbReference>
<dbReference type="Proteomes" id="UP001359559">
    <property type="component" value="Unassembled WGS sequence"/>
</dbReference>
<keyword evidence="2" id="KW-1185">Reference proteome</keyword>
<sequence>MSPLPTTIVDVDTDDEEVQKIMFARRRCIRCWIRSGSSSWWEKVRSLGARNGGGRSFERGQRSWLVRNEKI</sequence>
<accession>A0AAN9PIK2</accession>
<proteinExistence type="predicted"/>
<organism evidence="1 2">
    <name type="scientific">Clitoria ternatea</name>
    <name type="common">Butterfly pea</name>
    <dbReference type="NCBI Taxonomy" id="43366"/>
    <lineage>
        <taxon>Eukaryota</taxon>
        <taxon>Viridiplantae</taxon>
        <taxon>Streptophyta</taxon>
        <taxon>Embryophyta</taxon>
        <taxon>Tracheophyta</taxon>
        <taxon>Spermatophyta</taxon>
        <taxon>Magnoliopsida</taxon>
        <taxon>eudicotyledons</taxon>
        <taxon>Gunneridae</taxon>
        <taxon>Pentapetalae</taxon>
        <taxon>rosids</taxon>
        <taxon>fabids</taxon>
        <taxon>Fabales</taxon>
        <taxon>Fabaceae</taxon>
        <taxon>Papilionoideae</taxon>
        <taxon>50 kb inversion clade</taxon>
        <taxon>NPAAA clade</taxon>
        <taxon>indigoferoid/millettioid clade</taxon>
        <taxon>Phaseoleae</taxon>
        <taxon>Clitoria</taxon>
    </lineage>
</organism>
<gene>
    <name evidence="1" type="ORF">RJT34_11574</name>
</gene>